<proteinExistence type="predicted"/>
<dbReference type="EMBL" id="ML213519">
    <property type="protein sequence ID" value="TFK48457.1"/>
    <property type="molecule type" value="Genomic_DNA"/>
</dbReference>
<evidence type="ECO:0000313" key="3">
    <source>
        <dbReference type="Proteomes" id="UP000305948"/>
    </source>
</evidence>
<dbReference type="STRING" id="5364.A0A5C3MTV6"/>
<dbReference type="Proteomes" id="UP000305948">
    <property type="component" value="Unassembled WGS sequence"/>
</dbReference>
<dbReference type="PROSITE" id="PS50097">
    <property type="entry name" value="BTB"/>
    <property type="match status" value="1"/>
</dbReference>
<dbReference type="SUPFAM" id="SSF54695">
    <property type="entry name" value="POZ domain"/>
    <property type="match status" value="1"/>
</dbReference>
<dbReference type="Gene3D" id="3.30.710.10">
    <property type="entry name" value="Potassium Channel Kv1.1, Chain A"/>
    <property type="match status" value="2"/>
</dbReference>
<accession>A0A5C3MTV6</accession>
<organism evidence="2 3">
    <name type="scientific">Heliocybe sulcata</name>
    <dbReference type="NCBI Taxonomy" id="5364"/>
    <lineage>
        <taxon>Eukaryota</taxon>
        <taxon>Fungi</taxon>
        <taxon>Dikarya</taxon>
        <taxon>Basidiomycota</taxon>
        <taxon>Agaricomycotina</taxon>
        <taxon>Agaricomycetes</taxon>
        <taxon>Gloeophyllales</taxon>
        <taxon>Gloeophyllaceae</taxon>
        <taxon>Heliocybe</taxon>
    </lineage>
</organism>
<reference evidence="2 3" key="1">
    <citation type="journal article" date="2019" name="Nat. Ecol. Evol.">
        <title>Megaphylogeny resolves global patterns of mushroom evolution.</title>
        <authorList>
            <person name="Varga T."/>
            <person name="Krizsan K."/>
            <person name="Foldi C."/>
            <person name="Dima B."/>
            <person name="Sanchez-Garcia M."/>
            <person name="Sanchez-Ramirez S."/>
            <person name="Szollosi G.J."/>
            <person name="Szarkandi J.G."/>
            <person name="Papp V."/>
            <person name="Albert L."/>
            <person name="Andreopoulos W."/>
            <person name="Angelini C."/>
            <person name="Antonin V."/>
            <person name="Barry K.W."/>
            <person name="Bougher N.L."/>
            <person name="Buchanan P."/>
            <person name="Buyck B."/>
            <person name="Bense V."/>
            <person name="Catcheside P."/>
            <person name="Chovatia M."/>
            <person name="Cooper J."/>
            <person name="Damon W."/>
            <person name="Desjardin D."/>
            <person name="Finy P."/>
            <person name="Geml J."/>
            <person name="Haridas S."/>
            <person name="Hughes K."/>
            <person name="Justo A."/>
            <person name="Karasinski D."/>
            <person name="Kautmanova I."/>
            <person name="Kiss B."/>
            <person name="Kocsube S."/>
            <person name="Kotiranta H."/>
            <person name="LaButti K.M."/>
            <person name="Lechner B.E."/>
            <person name="Liimatainen K."/>
            <person name="Lipzen A."/>
            <person name="Lukacs Z."/>
            <person name="Mihaltcheva S."/>
            <person name="Morgado L.N."/>
            <person name="Niskanen T."/>
            <person name="Noordeloos M.E."/>
            <person name="Ohm R.A."/>
            <person name="Ortiz-Santana B."/>
            <person name="Ovrebo C."/>
            <person name="Racz N."/>
            <person name="Riley R."/>
            <person name="Savchenko A."/>
            <person name="Shiryaev A."/>
            <person name="Soop K."/>
            <person name="Spirin V."/>
            <person name="Szebenyi C."/>
            <person name="Tomsovsky M."/>
            <person name="Tulloss R.E."/>
            <person name="Uehling J."/>
            <person name="Grigoriev I.V."/>
            <person name="Vagvolgyi C."/>
            <person name="Papp T."/>
            <person name="Martin F.M."/>
            <person name="Miettinen O."/>
            <person name="Hibbett D.S."/>
            <person name="Nagy L.G."/>
        </authorList>
    </citation>
    <scope>NUCLEOTIDE SEQUENCE [LARGE SCALE GENOMIC DNA]</scope>
    <source>
        <strain evidence="2 3">OMC1185</strain>
    </source>
</reference>
<gene>
    <name evidence="2" type="ORF">OE88DRAFT_1664268</name>
</gene>
<evidence type="ECO:0000313" key="2">
    <source>
        <dbReference type="EMBL" id="TFK48457.1"/>
    </source>
</evidence>
<dbReference type="OrthoDB" id="6359816at2759"/>
<dbReference type="InterPro" id="IPR011333">
    <property type="entry name" value="SKP1/BTB/POZ_sf"/>
</dbReference>
<feature type="domain" description="BTB" evidence="1">
    <location>
        <begin position="8"/>
        <end position="176"/>
    </location>
</feature>
<dbReference type="SMART" id="SM00225">
    <property type="entry name" value="BTB"/>
    <property type="match status" value="1"/>
</dbReference>
<dbReference type="PANTHER" id="PTHR24413">
    <property type="entry name" value="SPECKLE-TYPE POZ PROTEIN"/>
    <property type="match status" value="1"/>
</dbReference>
<name>A0A5C3MTV6_9AGAM</name>
<dbReference type="InterPro" id="IPR000210">
    <property type="entry name" value="BTB/POZ_dom"/>
</dbReference>
<feature type="non-terminal residue" evidence="2">
    <location>
        <position position="1"/>
    </location>
</feature>
<keyword evidence="3" id="KW-1185">Reference proteome</keyword>
<evidence type="ECO:0000259" key="1">
    <source>
        <dbReference type="PROSITE" id="PS50097"/>
    </source>
</evidence>
<sequence>MFDDVDSSDLCFIIRHNTVLEDCPRKIYAHSKILASRCPYYRTLFESGFSESEDHCAEPESFNDHQWEEQTDSDYDLADAGQTSPSPCGTPELAEDGEMEDFRAGVRDSFAYSSFTMTVLKDRSPAQPSPASDGKEPKGEMIVSKKYRNIYIMDSSYRTYRALLYYLYTGCIAFAPLRSVYNAAKDAAISAAPEGQFPSRADYNSENALVISPGGGRENVQWVSAKSMYRLCDKLDVAEVKDVAARFIRNALTPEIVIAELSSQFSSLFPEILEDQEEYLTNHWAEVCQTKSFESYMADVFGSFSEKHHQVMLKRLMATSRQSK</sequence>
<dbReference type="AlphaFoldDB" id="A0A5C3MTV6"/>
<protein>
    <recommendedName>
        <fullName evidence="1">BTB domain-containing protein</fullName>
    </recommendedName>
</protein>